<evidence type="ECO:0000256" key="1">
    <source>
        <dbReference type="ARBA" id="ARBA00004682"/>
    </source>
</evidence>
<comment type="pathway">
    <text evidence="1">Amino-acid degradation; L-lysine degradation via saccharopine pathway; glutaryl-CoA from L-lysine: step 1/6.</text>
</comment>
<keyword evidence="6" id="KW-0511">Multifunctional enzyme</keyword>
<dbReference type="GO" id="GO:0005737">
    <property type="term" value="C:cytoplasm"/>
    <property type="evidence" value="ECO:0007669"/>
    <property type="project" value="TreeGrafter"/>
</dbReference>
<feature type="region of interest" description="Disordered" evidence="8">
    <location>
        <begin position="418"/>
        <end position="438"/>
    </location>
</feature>
<dbReference type="Proteomes" id="UP000383932">
    <property type="component" value="Unassembled WGS sequence"/>
</dbReference>
<keyword evidence="4" id="KW-0560">Oxidoreductase</keyword>
<dbReference type="SUPFAM" id="SSF52283">
    <property type="entry name" value="Formate/glycerate dehydrogenase catalytic domain-like"/>
    <property type="match status" value="1"/>
</dbReference>
<comment type="similarity">
    <text evidence="7">In the C-terminal section; belongs to the saccharopine dehydrogenase family.</text>
</comment>
<comment type="pathway">
    <text evidence="2">Amino-acid degradation; L-lysine degradation via saccharopine pathway; glutaryl-CoA from L-lysine: step 2/6.</text>
</comment>
<dbReference type="InterPro" id="IPR051168">
    <property type="entry name" value="AASS"/>
</dbReference>
<feature type="compositionally biased region" description="Low complexity" evidence="8">
    <location>
        <begin position="486"/>
        <end position="498"/>
    </location>
</feature>
<evidence type="ECO:0000259" key="9">
    <source>
        <dbReference type="SMART" id="SM01002"/>
    </source>
</evidence>
<dbReference type="InterPro" id="IPR007886">
    <property type="entry name" value="AlaDH/PNT_N"/>
</dbReference>
<dbReference type="SMART" id="SM01002">
    <property type="entry name" value="AlaDh_PNT_C"/>
    <property type="match status" value="1"/>
</dbReference>
<organism evidence="11 12">
    <name type="scientific">Ceratobasidium theobromae</name>
    <dbReference type="NCBI Taxonomy" id="1582974"/>
    <lineage>
        <taxon>Eukaryota</taxon>
        <taxon>Fungi</taxon>
        <taxon>Dikarya</taxon>
        <taxon>Basidiomycota</taxon>
        <taxon>Agaricomycotina</taxon>
        <taxon>Agaricomycetes</taxon>
        <taxon>Cantharellales</taxon>
        <taxon>Ceratobasidiaceae</taxon>
        <taxon>Ceratobasidium</taxon>
    </lineage>
</organism>
<feature type="region of interest" description="Disordered" evidence="8">
    <location>
        <begin position="477"/>
        <end position="498"/>
    </location>
</feature>
<dbReference type="InterPro" id="IPR036291">
    <property type="entry name" value="NAD(P)-bd_dom_sf"/>
</dbReference>
<dbReference type="GO" id="GO:0019878">
    <property type="term" value="P:lysine biosynthetic process via aminoadipic acid"/>
    <property type="evidence" value="ECO:0007669"/>
    <property type="project" value="TreeGrafter"/>
</dbReference>
<gene>
    <name evidence="11" type="ORF">CTheo_8410</name>
</gene>
<dbReference type="PANTHER" id="PTHR11133">
    <property type="entry name" value="SACCHAROPINE DEHYDROGENASE"/>
    <property type="match status" value="1"/>
</dbReference>
<dbReference type="Gene3D" id="3.40.50.720">
    <property type="entry name" value="NAD(P)-binding Rossmann-like Domain"/>
    <property type="match status" value="2"/>
</dbReference>
<evidence type="ECO:0000259" key="10">
    <source>
        <dbReference type="SMART" id="SM01003"/>
    </source>
</evidence>
<dbReference type="PANTHER" id="PTHR11133:SF23">
    <property type="entry name" value="SACCHAROPINE DEHYDROGENASE [NAD(+), L-LYSINE-FORMING]"/>
    <property type="match status" value="1"/>
</dbReference>
<reference evidence="11 12" key="1">
    <citation type="journal article" date="2019" name="Fungal Biol. Biotechnol.">
        <title>Draft genome sequence of fastidious pathogen Ceratobasidium theobromae, which causes vascular-streak dieback in Theobroma cacao.</title>
        <authorList>
            <person name="Ali S.S."/>
            <person name="Asman A."/>
            <person name="Shao J."/>
            <person name="Firmansyah A.P."/>
            <person name="Susilo A.W."/>
            <person name="Rosmana A."/>
            <person name="McMahon P."/>
            <person name="Junaid M."/>
            <person name="Guest D."/>
            <person name="Kheng T.Y."/>
            <person name="Meinhardt L.W."/>
            <person name="Bailey B.A."/>
        </authorList>
    </citation>
    <scope>NUCLEOTIDE SEQUENCE [LARGE SCALE GENOMIC DNA]</scope>
    <source>
        <strain evidence="11 12">CT2</strain>
    </source>
</reference>
<dbReference type="Pfam" id="PF16653">
    <property type="entry name" value="Sacchrp_dh_C"/>
    <property type="match status" value="1"/>
</dbReference>
<dbReference type="AlphaFoldDB" id="A0A5N5Q9N9"/>
<evidence type="ECO:0000313" key="11">
    <source>
        <dbReference type="EMBL" id="KAB5588148.1"/>
    </source>
</evidence>
<evidence type="ECO:0000256" key="4">
    <source>
        <dbReference type="ARBA" id="ARBA00023002"/>
    </source>
</evidence>
<evidence type="ECO:0000313" key="12">
    <source>
        <dbReference type="Proteomes" id="UP000383932"/>
    </source>
</evidence>
<dbReference type="InterPro" id="IPR032095">
    <property type="entry name" value="Sacchrp_dh-like_C"/>
</dbReference>
<name>A0A5N5Q9N9_9AGAM</name>
<dbReference type="SUPFAM" id="SSF55347">
    <property type="entry name" value="Glyceraldehyde-3-phosphate dehydrogenase-like, C-terminal domain"/>
    <property type="match status" value="1"/>
</dbReference>
<dbReference type="UniPathway" id="UPA00868">
    <property type="reaction ID" value="UER00835"/>
</dbReference>
<evidence type="ECO:0000256" key="8">
    <source>
        <dbReference type="SAM" id="MobiDB-lite"/>
    </source>
</evidence>
<feature type="domain" description="Alanine dehydrogenase/pyridine nucleotide transhydrogenase N-terminal" evidence="10">
    <location>
        <begin position="15"/>
        <end position="163"/>
    </location>
</feature>
<dbReference type="Gene3D" id="3.30.360.10">
    <property type="entry name" value="Dihydrodipicolinate Reductase, domain 2"/>
    <property type="match status" value="1"/>
</dbReference>
<dbReference type="FunFam" id="3.40.50.720:FF:000072">
    <property type="entry name" value="Saccharopine dehydrogenase [NADP(+), L-glutamate-forming]"/>
    <property type="match status" value="1"/>
</dbReference>
<dbReference type="InterPro" id="IPR007698">
    <property type="entry name" value="AlaDH/PNT_NAD(H)-bd"/>
</dbReference>
<evidence type="ECO:0000256" key="5">
    <source>
        <dbReference type="ARBA" id="ARBA00023154"/>
    </source>
</evidence>
<keyword evidence="5" id="KW-0457">Lysine biosynthesis</keyword>
<dbReference type="Pfam" id="PF05222">
    <property type="entry name" value="AlaDh_PNT_N"/>
    <property type="match status" value="1"/>
</dbReference>
<accession>A0A5N5Q9N9</accession>
<proteinExistence type="inferred from homology"/>
<keyword evidence="5" id="KW-0028">Amino-acid biosynthesis</keyword>
<feature type="compositionally biased region" description="Basic and acidic residues" evidence="8">
    <location>
        <begin position="428"/>
        <end position="438"/>
    </location>
</feature>
<feature type="domain" description="Alanine dehydrogenase/pyridine nucleotide transhydrogenase NAD(H)-binding" evidence="9">
    <location>
        <begin position="210"/>
        <end position="373"/>
    </location>
</feature>
<evidence type="ECO:0000256" key="2">
    <source>
        <dbReference type="ARBA" id="ARBA00004720"/>
    </source>
</evidence>
<dbReference type="InterPro" id="IPR005097">
    <property type="entry name" value="Sacchrp_dh_NADP-bd"/>
</dbReference>
<dbReference type="OrthoDB" id="10059875at2759"/>
<evidence type="ECO:0000256" key="7">
    <source>
        <dbReference type="ARBA" id="ARBA00025744"/>
    </source>
</evidence>
<dbReference type="GO" id="GO:0033512">
    <property type="term" value="P:L-lysine catabolic process to acetyl-CoA via saccharopine"/>
    <property type="evidence" value="ECO:0007669"/>
    <property type="project" value="UniProtKB-UniPathway"/>
</dbReference>
<keyword evidence="12" id="KW-1185">Reference proteome</keyword>
<evidence type="ECO:0000256" key="3">
    <source>
        <dbReference type="ARBA" id="ARBA00022857"/>
    </source>
</evidence>
<comment type="caution">
    <text evidence="11">The sequence shown here is derived from an EMBL/GenBank/DDBJ whole genome shotgun (WGS) entry which is preliminary data.</text>
</comment>
<protein>
    <submittedName>
        <fullName evidence="11">Uncharacterized protein</fullName>
    </submittedName>
</protein>
<dbReference type="Pfam" id="PF03435">
    <property type="entry name" value="Sacchrp_dh_NADP"/>
    <property type="match status" value="1"/>
</dbReference>
<sequence length="1006" mass="108817">MRPTIFRRAAKVTVGLRREDPGRIWERRTPLTPDAAEDLVESGVEVLVEDCERRVWKAQDYVKAGAKIVPAGKRALEPADIILGIKEVPLSECIPIPTPRNTPRTHLMFSHTAKGQEYNTGLLSQFVSPPGDTRGRARLVDYELLTDESGKRVVAFGWYAGAAGLVEGLITSAHAELQLGVASPFIYLPRPYTHPSLDDMRASLRRVGKHISSVGTSRTLGPFVVAVTGNGNVAQGALEMLKELPVEYVKSRDLKRLVSSAETDLRKVYVVHVPPSEYIRGLNNEPYDRESYHKDPPKWKSIFADQIAPYISLLVNGAGWKTSYPRLVSNADLPRVVALAKQVGPGRFGAIADVSCDFEGGLEFVTYPTTICAPIYQHPLGPHLMTIEILPAEIPRDASKHFSKALGPYLKGLIKAHERGGSPALDSGQREGKKGEEDQRVLATLDRATIAENGVLRPNHSWLMDRVRSHWTLQAKEESQPEVVASGQNVSTSSGGVSVSSANLGTSSATLPSSSSASAFKKRILLLGSGMVAKPAVDTFLGRGDVRLVVASNNLAEAQALTKSNDQAEAVDLDVSNREWVAELVKGADVVVSLLPAPLHTQIAEECIKYKKHLVTASYISPSMKALHDRAVESDVLLLNEIGLDPGIDHCGAMELRDRLERQGKRVVSFVSWCGGLPAPEHSNVPLGMKFSWSPKGLLSAALNPARFKLADQVVEVPGDKLLEAYFPDVSISKDFALEGLANRDSLGYADTYRLGSVDGMKSLFRGTLRYKGYADLLRMFGKVGLLNNGEEDKILFNEWRELVGRAASKAIGETFEAKETPNAVISILGNENVTKHNVIPALEWIGAIPTSAGTGHSLPPVPKGPVTPLDALATLLSHRLRYEPHERDLVLMSHEVVTAPASASASLGSATNEVYTSTLEVYGSSSGSAMSKTVGLPLAFAALQVLDGGVRARGVTGPFGEEVYKPVLEGLERVGLGMKETKLVGGEGMAKQLLNSMLKEGRLYP</sequence>
<dbReference type="SMART" id="SM01003">
    <property type="entry name" value="AlaDh_PNT_N"/>
    <property type="match status" value="1"/>
</dbReference>
<dbReference type="SUPFAM" id="SSF51735">
    <property type="entry name" value="NAD(P)-binding Rossmann-fold domains"/>
    <property type="match status" value="1"/>
</dbReference>
<keyword evidence="3" id="KW-0521">NADP</keyword>
<dbReference type="EMBL" id="SSOP01000550">
    <property type="protein sequence ID" value="KAB5588148.1"/>
    <property type="molecule type" value="Genomic_DNA"/>
</dbReference>
<dbReference type="GO" id="GO:0004753">
    <property type="term" value="F:saccharopine dehydrogenase activity"/>
    <property type="evidence" value="ECO:0007669"/>
    <property type="project" value="TreeGrafter"/>
</dbReference>
<dbReference type="Gene3D" id="1.10.1870.10">
    <property type="entry name" value="Domain 3, Saccharopine reductase"/>
    <property type="match status" value="1"/>
</dbReference>
<evidence type="ECO:0000256" key="6">
    <source>
        <dbReference type="ARBA" id="ARBA00023268"/>
    </source>
</evidence>